<proteinExistence type="predicted"/>
<accession>A0A096FDN7</accession>
<evidence type="ECO:0000313" key="2">
    <source>
        <dbReference type="Proteomes" id="UP000029553"/>
    </source>
</evidence>
<name>A0A096FDN7_COMTE</name>
<reference evidence="1 2" key="1">
    <citation type="submission" date="2013-09" db="EMBL/GenBank/DDBJ databases">
        <title>High correlation between genotypes and phenotypes of environmental bacteria Comamonas testosteroni strains.</title>
        <authorList>
            <person name="Liu L."/>
            <person name="Zhu W."/>
            <person name="Xia X."/>
            <person name="Xu B."/>
            <person name="Luo M."/>
            <person name="Wang G."/>
        </authorList>
    </citation>
    <scope>NUCLEOTIDE SEQUENCE [LARGE SCALE GENOMIC DNA]</scope>
    <source>
        <strain evidence="1 2">JL40</strain>
    </source>
</reference>
<comment type="caution">
    <text evidence="1">The sequence shown here is derived from an EMBL/GenBank/DDBJ whole genome shotgun (WGS) entry which is preliminary data.</text>
</comment>
<gene>
    <name evidence="1" type="ORF">P353_16715</name>
</gene>
<evidence type="ECO:0000313" key="1">
    <source>
        <dbReference type="EMBL" id="KGH27903.1"/>
    </source>
</evidence>
<dbReference type="EMBL" id="AWOR01000056">
    <property type="protein sequence ID" value="KGH27903.1"/>
    <property type="molecule type" value="Genomic_DNA"/>
</dbReference>
<protein>
    <submittedName>
        <fullName evidence="1">Uncharacterized protein</fullName>
    </submittedName>
</protein>
<dbReference type="AlphaFoldDB" id="A0A096FDN7"/>
<sequence>MAVGNLQPFRLDLTVNVRFTPKTFDEKEPGSKPECLLRCQITMHFQAAAIAVQQSQSTRLERLQCVDRRPSSTTANRDVNLRPHFVQISQGSVTAPAESRRWLVILPATEIGR</sequence>
<dbReference type="Proteomes" id="UP000029553">
    <property type="component" value="Unassembled WGS sequence"/>
</dbReference>
<organism evidence="1 2">
    <name type="scientific">Comamonas testosteroni</name>
    <name type="common">Pseudomonas testosteroni</name>
    <dbReference type="NCBI Taxonomy" id="285"/>
    <lineage>
        <taxon>Bacteria</taxon>
        <taxon>Pseudomonadati</taxon>
        <taxon>Pseudomonadota</taxon>
        <taxon>Betaproteobacteria</taxon>
        <taxon>Burkholderiales</taxon>
        <taxon>Comamonadaceae</taxon>
        <taxon>Comamonas</taxon>
    </lineage>
</organism>